<comment type="subcellular location">
    <subcellularLocation>
        <location evidence="1">Membrane</location>
    </subcellularLocation>
</comment>
<keyword evidence="3" id="KW-0732">Signal</keyword>
<reference evidence="5 6" key="1">
    <citation type="submission" date="2023-08" db="EMBL/GenBank/DDBJ databases">
        <title>New molecular markers tilS and rpoB for phylogenetic and monitoring studies of the genus Thiothrix biodiversity.</title>
        <authorList>
            <person name="Ravin N.V."/>
            <person name="Smolyakov D."/>
            <person name="Markov N.D."/>
            <person name="Beletsky A.V."/>
            <person name="Mardanov A.V."/>
            <person name="Rudenko T.S."/>
            <person name="Grabovich M.Y."/>
        </authorList>
    </citation>
    <scope>NUCLEOTIDE SEQUENCE [LARGE SCALE GENOMIC DNA]</scope>
    <source>
        <strain evidence="5 6">MK1</strain>
    </source>
</reference>
<sequence length="91" mass="9143">MKTITYSLSAIALVATLAACAAPMNNSQLGSATGAVLGGVAGNQMGQGQGKTAATIVGTMVGSVVGGQVGAQQDRYYQQPQVAAPYYNRGY</sequence>
<keyword evidence="2" id="KW-0472">Membrane</keyword>
<dbReference type="Proteomes" id="UP001236657">
    <property type="component" value="Chromosome"/>
</dbReference>
<name>A0ABY9MS51_9GAMM</name>
<dbReference type="PANTHER" id="PTHR35603">
    <property type="match status" value="1"/>
</dbReference>
<dbReference type="RefSeq" id="WP_028487727.1">
    <property type="nucleotide sequence ID" value="NZ_CP133218.1"/>
</dbReference>
<protein>
    <submittedName>
        <fullName evidence="5">Glycine zipper 2TM domain-containing protein</fullName>
    </submittedName>
</protein>
<gene>
    <name evidence="5" type="ORF">RCF98_03280</name>
</gene>
<dbReference type="InterPro" id="IPR008816">
    <property type="entry name" value="Gly_zipper_2TM_dom"/>
</dbReference>
<feature type="chain" id="PRO_5047156145" evidence="3">
    <location>
        <begin position="22"/>
        <end position="91"/>
    </location>
</feature>
<keyword evidence="6" id="KW-1185">Reference proteome</keyword>
<evidence type="ECO:0000256" key="2">
    <source>
        <dbReference type="ARBA" id="ARBA00023136"/>
    </source>
</evidence>
<dbReference type="PROSITE" id="PS51257">
    <property type="entry name" value="PROKAR_LIPOPROTEIN"/>
    <property type="match status" value="1"/>
</dbReference>
<evidence type="ECO:0000256" key="1">
    <source>
        <dbReference type="ARBA" id="ARBA00004370"/>
    </source>
</evidence>
<dbReference type="InterPro" id="IPR051407">
    <property type="entry name" value="Bact_OM_lipoprot/Surf_antigen"/>
</dbReference>
<dbReference type="PANTHER" id="PTHR35603:SF2">
    <property type="entry name" value="OUTER MEMBRANE LIPOPROTEIN"/>
    <property type="match status" value="1"/>
</dbReference>
<proteinExistence type="predicted"/>
<evidence type="ECO:0000256" key="3">
    <source>
        <dbReference type="SAM" id="SignalP"/>
    </source>
</evidence>
<organism evidence="5 6">
    <name type="scientific">Thiothrix lacustris</name>
    <dbReference type="NCBI Taxonomy" id="525917"/>
    <lineage>
        <taxon>Bacteria</taxon>
        <taxon>Pseudomonadati</taxon>
        <taxon>Pseudomonadota</taxon>
        <taxon>Gammaproteobacteria</taxon>
        <taxon>Thiotrichales</taxon>
        <taxon>Thiotrichaceae</taxon>
        <taxon>Thiothrix</taxon>
    </lineage>
</organism>
<dbReference type="EMBL" id="CP133218">
    <property type="protein sequence ID" value="WML91382.1"/>
    <property type="molecule type" value="Genomic_DNA"/>
</dbReference>
<evidence type="ECO:0000259" key="4">
    <source>
        <dbReference type="Pfam" id="PF05433"/>
    </source>
</evidence>
<evidence type="ECO:0000313" key="6">
    <source>
        <dbReference type="Proteomes" id="UP001236657"/>
    </source>
</evidence>
<accession>A0ABY9MS51</accession>
<evidence type="ECO:0000313" key="5">
    <source>
        <dbReference type="EMBL" id="WML91382.1"/>
    </source>
</evidence>
<dbReference type="Pfam" id="PF05433">
    <property type="entry name" value="Rick_17kDa_Anti"/>
    <property type="match status" value="1"/>
</dbReference>
<feature type="domain" description="Glycine zipper 2TM" evidence="4">
    <location>
        <begin position="29"/>
        <end position="70"/>
    </location>
</feature>
<feature type="signal peptide" evidence="3">
    <location>
        <begin position="1"/>
        <end position="21"/>
    </location>
</feature>